<dbReference type="Pfam" id="PF00005">
    <property type="entry name" value="ABC_tran"/>
    <property type="match status" value="2"/>
</dbReference>
<dbReference type="EMBL" id="BAAAQQ010000009">
    <property type="protein sequence ID" value="GAA2122662.1"/>
    <property type="molecule type" value="Genomic_DNA"/>
</dbReference>
<keyword evidence="2" id="KW-0547">Nucleotide-binding</keyword>
<dbReference type="PANTHER" id="PTHR43776:SF8">
    <property type="entry name" value="ABC TRANSPORTER, ATP-BINDING PROTEIN"/>
    <property type="match status" value="1"/>
</dbReference>
<keyword evidence="7" id="KW-1185">Reference proteome</keyword>
<dbReference type="Gene3D" id="3.40.50.300">
    <property type="entry name" value="P-loop containing nucleotide triphosphate hydrolases"/>
    <property type="match status" value="2"/>
</dbReference>
<gene>
    <name evidence="6" type="ORF">GCM10009843_17980</name>
</gene>
<dbReference type="InterPro" id="IPR050319">
    <property type="entry name" value="ABC_transp_ATP-bind"/>
</dbReference>
<organism evidence="6 7">
    <name type="scientific">Nocardioides bigeumensis</name>
    <dbReference type="NCBI Taxonomy" id="433657"/>
    <lineage>
        <taxon>Bacteria</taxon>
        <taxon>Bacillati</taxon>
        <taxon>Actinomycetota</taxon>
        <taxon>Actinomycetes</taxon>
        <taxon>Propionibacteriales</taxon>
        <taxon>Nocardioidaceae</taxon>
        <taxon>Nocardioides</taxon>
    </lineage>
</organism>
<dbReference type="InterPro" id="IPR013563">
    <property type="entry name" value="Oligopep_ABC_C"/>
</dbReference>
<dbReference type="CDD" id="cd03257">
    <property type="entry name" value="ABC_NikE_OppD_transporters"/>
    <property type="match status" value="2"/>
</dbReference>
<dbReference type="SUPFAM" id="SSF52540">
    <property type="entry name" value="P-loop containing nucleoside triphosphate hydrolases"/>
    <property type="match status" value="2"/>
</dbReference>
<evidence type="ECO:0000256" key="4">
    <source>
        <dbReference type="SAM" id="MobiDB-lite"/>
    </source>
</evidence>
<proteinExistence type="predicted"/>
<dbReference type="InterPro" id="IPR003439">
    <property type="entry name" value="ABC_transporter-like_ATP-bd"/>
</dbReference>
<dbReference type="PROSITE" id="PS50893">
    <property type="entry name" value="ABC_TRANSPORTER_2"/>
    <property type="match status" value="2"/>
</dbReference>
<evidence type="ECO:0000313" key="7">
    <source>
        <dbReference type="Proteomes" id="UP001500575"/>
    </source>
</evidence>
<reference evidence="7" key="1">
    <citation type="journal article" date="2019" name="Int. J. Syst. Evol. Microbiol.">
        <title>The Global Catalogue of Microorganisms (GCM) 10K type strain sequencing project: providing services to taxonomists for standard genome sequencing and annotation.</title>
        <authorList>
            <consortium name="The Broad Institute Genomics Platform"/>
            <consortium name="The Broad Institute Genome Sequencing Center for Infectious Disease"/>
            <person name="Wu L."/>
            <person name="Ma J."/>
        </authorList>
    </citation>
    <scope>NUCLEOTIDE SEQUENCE [LARGE SCALE GENOMIC DNA]</scope>
    <source>
        <strain evidence="7">JCM 16021</strain>
    </source>
</reference>
<evidence type="ECO:0000256" key="2">
    <source>
        <dbReference type="ARBA" id="ARBA00022741"/>
    </source>
</evidence>
<dbReference type="Pfam" id="PF08352">
    <property type="entry name" value="oligo_HPY"/>
    <property type="match status" value="1"/>
</dbReference>
<feature type="domain" description="ABC transporter" evidence="5">
    <location>
        <begin position="372"/>
        <end position="604"/>
    </location>
</feature>
<evidence type="ECO:0000259" key="5">
    <source>
        <dbReference type="PROSITE" id="PS50893"/>
    </source>
</evidence>
<protein>
    <submittedName>
        <fullName evidence="6">ABC transporter ATP-binding protein</fullName>
    </submittedName>
</protein>
<feature type="region of interest" description="Disordered" evidence="4">
    <location>
        <begin position="345"/>
        <end position="368"/>
    </location>
</feature>
<evidence type="ECO:0000256" key="3">
    <source>
        <dbReference type="ARBA" id="ARBA00022840"/>
    </source>
</evidence>
<dbReference type="RefSeq" id="WP_344303361.1">
    <property type="nucleotide sequence ID" value="NZ_BAAAQQ010000009.1"/>
</dbReference>
<keyword evidence="1" id="KW-0813">Transport</keyword>
<dbReference type="NCBIfam" id="TIGR01727">
    <property type="entry name" value="oligo_HPY"/>
    <property type="match status" value="1"/>
</dbReference>
<feature type="domain" description="ABC transporter" evidence="5">
    <location>
        <begin position="21"/>
        <end position="271"/>
    </location>
</feature>
<sequence>MFAAERTTVATPPEETVPPVLTVSDLEVSATHGSSTLKLLKGVSLSVPPGRVLGIVGETGSGKSMLIRAIQGLLAQGLSVTDGSIEFAGQDLTRLGAKARAALRGTAMTYVPQWTTTAFDPTAKLGTQMRYCMERSGGRKQEARERVARTLDQELGLQYDDLAGRYPFEVSVGQAQRTLFALGVSAARPRLVLVDEPTASLDLSSQDAVLSLVERAARVDGAAVIMVSHDLSVIRAAADDVAVMYFGRVVEQGPVDQVLSNPQHPYSIGLIRAAAGEMIDGRLFAIPGMVPSLGDGHVAGCAFAPRCARADEACTVRPELTEAGADGQLVACHHVGDAPTVEVARLEPPPEPETAPDVPADRERPERGTPLLEVRDVTFTYRPTRRDQATGQGIHDVSFVLEANASLGIVGPSGCGKSTLARCIAGLQEPSRGQILFHGDRVAAGDDERLRASYWPRVQMVWQDVVGALNPRRRVRDLIAEPLHLYDRRPQEQFEDRVLELLDMVNLPAALASYHPHELSGGQAQRVGLARALASDPELLLCDEPTSALDVSVRGHVLNLLRRLREELSLSIICISHDQQAIASICDEVLVMENGRGRVEALGA</sequence>
<name>A0ABP5JTW4_9ACTN</name>
<evidence type="ECO:0000313" key="6">
    <source>
        <dbReference type="EMBL" id="GAA2122662.1"/>
    </source>
</evidence>
<dbReference type="InterPro" id="IPR003593">
    <property type="entry name" value="AAA+_ATPase"/>
</dbReference>
<dbReference type="GO" id="GO:0005524">
    <property type="term" value="F:ATP binding"/>
    <property type="evidence" value="ECO:0007669"/>
    <property type="project" value="UniProtKB-KW"/>
</dbReference>
<dbReference type="PROSITE" id="PS00211">
    <property type="entry name" value="ABC_TRANSPORTER_1"/>
    <property type="match status" value="1"/>
</dbReference>
<dbReference type="InterPro" id="IPR027417">
    <property type="entry name" value="P-loop_NTPase"/>
</dbReference>
<comment type="caution">
    <text evidence="6">The sequence shown here is derived from an EMBL/GenBank/DDBJ whole genome shotgun (WGS) entry which is preliminary data.</text>
</comment>
<accession>A0ABP5JTW4</accession>
<dbReference type="PANTHER" id="PTHR43776">
    <property type="entry name" value="TRANSPORT ATP-BINDING PROTEIN"/>
    <property type="match status" value="1"/>
</dbReference>
<dbReference type="Proteomes" id="UP001500575">
    <property type="component" value="Unassembled WGS sequence"/>
</dbReference>
<evidence type="ECO:0000256" key="1">
    <source>
        <dbReference type="ARBA" id="ARBA00022448"/>
    </source>
</evidence>
<dbReference type="SMART" id="SM00382">
    <property type="entry name" value="AAA"/>
    <property type="match status" value="2"/>
</dbReference>
<keyword evidence="3 6" id="KW-0067">ATP-binding</keyword>
<dbReference type="InterPro" id="IPR017871">
    <property type="entry name" value="ABC_transporter-like_CS"/>
</dbReference>